<dbReference type="Pfam" id="PF14355">
    <property type="entry name" value="Abi_C"/>
    <property type="match status" value="1"/>
</dbReference>
<reference evidence="3" key="1">
    <citation type="submission" date="2023-08" db="EMBL/GenBank/DDBJ databases">
        <title>Rhodospirillaceae gen. nov., a novel taxon isolated from the Yangtze River Yuezi River estuary sludge.</title>
        <authorList>
            <person name="Ruan L."/>
        </authorList>
    </citation>
    <scope>NUCLEOTIDE SEQUENCE [LARGE SCALE GENOMIC DNA]</scope>
    <source>
        <strain evidence="3">R-7</strain>
    </source>
</reference>
<proteinExistence type="predicted"/>
<protein>
    <submittedName>
        <fullName evidence="2">Abortive infection family protein</fullName>
    </submittedName>
</protein>
<name>A0ABU0YTM4_9PROT</name>
<dbReference type="RefSeq" id="WP_379961059.1">
    <property type="nucleotide sequence ID" value="NZ_JAUYVI010000009.1"/>
</dbReference>
<sequence length="258" mass="29965">MVSLKHSEMRVFDDAFDMNSGYVLDFTDRTMREFFDDEFGIDIYQEKYRFNGSSKAKHLRALIKVEDEYTVARVARALWQYRESLPRYQQAGPEAAALKMRFFDLISRIEGGGAVPRTDALDRFKRDETLEELIAAIERDIAANKPAAALDRLHTYCMKKFARLLDERRIARGRDDPLQSRVGKYVKALEAERDLREITRRIIKSAISVFEQFNDIRNNRSFAHDNDLIDQAEARFIFDAVSAFLRFVKSIEASHFGA</sequence>
<comment type="caution">
    <text evidence="2">The sequence shown here is derived from an EMBL/GenBank/DDBJ whole genome shotgun (WGS) entry which is preliminary data.</text>
</comment>
<accession>A0ABU0YTM4</accession>
<dbReference type="EMBL" id="JAUYVI010000009">
    <property type="protein sequence ID" value="MDQ7251061.1"/>
    <property type="molecule type" value="Genomic_DNA"/>
</dbReference>
<gene>
    <name evidence="2" type="ORF">Q8A70_25470</name>
</gene>
<evidence type="ECO:0000259" key="1">
    <source>
        <dbReference type="Pfam" id="PF14355"/>
    </source>
</evidence>
<dbReference type="InterPro" id="IPR026001">
    <property type="entry name" value="Abi-like_C"/>
</dbReference>
<feature type="domain" description="Abortive infection protein-like C-terminal" evidence="1">
    <location>
        <begin position="182"/>
        <end position="248"/>
    </location>
</feature>
<evidence type="ECO:0000313" key="3">
    <source>
        <dbReference type="Proteomes" id="UP001230156"/>
    </source>
</evidence>
<evidence type="ECO:0000313" key="2">
    <source>
        <dbReference type="EMBL" id="MDQ7251061.1"/>
    </source>
</evidence>
<keyword evidence="3" id="KW-1185">Reference proteome</keyword>
<dbReference type="Proteomes" id="UP001230156">
    <property type="component" value="Unassembled WGS sequence"/>
</dbReference>
<organism evidence="2 3">
    <name type="scientific">Dongia sedimenti</name>
    <dbReference type="NCBI Taxonomy" id="3064282"/>
    <lineage>
        <taxon>Bacteria</taxon>
        <taxon>Pseudomonadati</taxon>
        <taxon>Pseudomonadota</taxon>
        <taxon>Alphaproteobacteria</taxon>
        <taxon>Rhodospirillales</taxon>
        <taxon>Dongiaceae</taxon>
        <taxon>Dongia</taxon>
    </lineage>
</organism>